<evidence type="ECO:0000256" key="1">
    <source>
        <dbReference type="SAM" id="Phobius"/>
    </source>
</evidence>
<dbReference type="EMBL" id="BGPR01004285">
    <property type="protein sequence ID" value="GBM97986.1"/>
    <property type="molecule type" value="Genomic_DNA"/>
</dbReference>
<sequence length="100" mass="11437">MGERALNQMQQVPPAFEFATRLIQNNSRPSGEESALHRRMRFENPNTTTSMLNIIIIFGESEFWAFLLLIIRSDKIKVRHGSSDIIAQGRATKILPLQQI</sequence>
<accession>A0A4Y2K8V5</accession>
<dbReference type="AlphaFoldDB" id="A0A4Y2K8V5"/>
<evidence type="ECO:0000313" key="3">
    <source>
        <dbReference type="Proteomes" id="UP000499080"/>
    </source>
</evidence>
<proteinExistence type="predicted"/>
<keyword evidence="1" id="KW-1133">Transmembrane helix</keyword>
<keyword evidence="1" id="KW-0472">Membrane</keyword>
<keyword evidence="1" id="KW-0812">Transmembrane</keyword>
<comment type="caution">
    <text evidence="2">The sequence shown here is derived from an EMBL/GenBank/DDBJ whole genome shotgun (WGS) entry which is preliminary data.</text>
</comment>
<feature type="transmembrane region" description="Helical" evidence="1">
    <location>
        <begin position="50"/>
        <end position="71"/>
    </location>
</feature>
<keyword evidence="3" id="KW-1185">Reference proteome</keyword>
<protein>
    <submittedName>
        <fullName evidence="2">Uncharacterized protein</fullName>
    </submittedName>
</protein>
<reference evidence="2 3" key="1">
    <citation type="journal article" date="2019" name="Sci. Rep.">
        <title>Orb-weaving spider Araneus ventricosus genome elucidates the spidroin gene catalogue.</title>
        <authorList>
            <person name="Kono N."/>
            <person name="Nakamura H."/>
            <person name="Ohtoshi R."/>
            <person name="Moran D.A.P."/>
            <person name="Shinohara A."/>
            <person name="Yoshida Y."/>
            <person name="Fujiwara M."/>
            <person name="Mori M."/>
            <person name="Tomita M."/>
            <person name="Arakawa K."/>
        </authorList>
    </citation>
    <scope>NUCLEOTIDE SEQUENCE [LARGE SCALE GENOMIC DNA]</scope>
</reference>
<evidence type="ECO:0000313" key="2">
    <source>
        <dbReference type="EMBL" id="GBM97986.1"/>
    </source>
</evidence>
<organism evidence="2 3">
    <name type="scientific">Araneus ventricosus</name>
    <name type="common">Orbweaver spider</name>
    <name type="synonym">Epeira ventricosa</name>
    <dbReference type="NCBI Taxonomy" id="182803"/>
    <lineage>
        <taxon>Eukaryota</taxon>
        <taxon>Metazoa</taxon>
        <taxon>Ecdysozoa</taxon>
        <taxon>Arthropoda</taxon>
        <taxon>Chelicerata</taxon>
        <taxon>Arachnida</taxon>
        <taxon>Araneae</taxon>
        <taxon>Araneomorphae</taxon>
        <taxon>Entelegynae</taxon>
        <taxon>Araneoidea</taxon>
        <taxon>Araneidae</taxon>
        <taxon>Araneus</taxon>
    </lineage>
</organism>
<gene>
    <name evidence="2" type="ORF">AVEN_244078_1</name>
</gene>
<name>A0A4Y2K8V5_ARAVE</name>
<dbReference type="Proteomes" id="UP000499080">
    <property type="component" value="Unassembled WGS sequence"/>
</dbReference>